<reference evidence="2" key="1">
    <citation type="journal article" date="2023" name="Mol. Phylogenet. Evol.">
        <title>Genome-scale phylogeny and comparative genomics of the fungal order Sordariales.</title>
        <authorList>
            <person name="Hensen N."/>
            <person name="Bonometti L."/>
            <person name="Westerberg I."/>
            <person name="Brannstrom I.O."/>
            <person name="Guillou S."/>
            <person name="Cros-Aarteil S."/>
            <person name="Calhoun S."/>
            <person name="Haridas S."/>
            <person name="Kuo A."/>
            <person name="Mondo S."/>
            <person name="Pangilinan J."/>
            <person name="Riley R."/>
            <person name="LaButti K."/>
            <person name="Andreopoulos B."/>
            <person name="Lipzen A."/>
            <person name="Chen C."/>
            <person name="Yan M."/>
            <person name="Daum C."/>
            <person name="Ng V."/>
            <person name="Clum A."/>
            <person name="Steindorff A."/>
            <person name="Ohm R.A."/>
            <person name="Martin F."/>
            <person name="Silar P."/>
            <person name="Natvig D.O."/>
            <person name="Lalanne C."/>
            <person name="Gautier V."/>
            <person name="Ament-Velasquez S.L."/>
            <person name="Kruys A."/>
            <person name="Hutchinson M.I."/>
            <person name="Powell A.J."/>
            <person name="Barry K."/>
            <person name="Miller A.N."/>
            <person name="Grigoriev I.V."/>
            <person name="Debuchy R."/>
            <person name="Gladieux P."/>
            <person name="Hiltunen Thoren M."/>
            <person name="Johannesson H."/>
        </authorList>
    </citation>
    <scope>NUCLEOTIDE SEQUENCE</scope>
    <source>
        <strain evidence="2">PSN293</strain>
    </source>
</reference>
<dbReference type="EMBL" id="MU858289">
    <property type="protein sequence ID" value="KAK4207526.1"/>
    <property type="molecule type" value="Genomic_DNA"/>
</dbReference>
<dbReference type="AlphaFoldDB" id="A0AAN6XXJ4"/>
<sequence length="561" mass="61194">MTTNSSILACDALGTRPSLSQLPCCHINDQDSPTCRRLFPPTLKQGMLGRVCLNQPDSICPLFLACSDVSSLYTSLEQTEQTGDGLWLIKRYVACANMPTIATAAYAGELSRNISSVVTNYIPPLPKLNAFETRLQQITSAVTDCLSSTCRASRDVDFCYEDHCSPTKLLTNGTLPNLEGINDCLFTLCNADNRALPWPDADVIGIGVFISYMMQCALVVCLWAGLLFFSIQQHRATTGSTSRTPSPQTKKGESSHLKALRSLLLDFHKSQCYFAGTLMLASAITIFSSGDSSSSRGIDIVITFMILPLATNSIVPVVFAYLLLVYFTPKAKGGDTRRPAVSVPITILTGTVYILSSIIFWTLYSELPLQTKSGTGIGDADDMYRLYRLQLSSLPACGGYSGLAACPFESKQRATAVEQGLDARKKLRVLTPIIWGWSTFVFLGLVGMQVYHAIMSGRGSARRALQGVVTHVDGQSKQAGFWLTTLGFLAGVGMQLAVLWTAKLLGMVNDRDWGFGQIVAVTIWIPPLLEYFFEEIGKLLFPILSPCYNVTGFIWSLTNGL</sequence>
<feature type="transmembrane region" description="Helical" evidence="1">
    <location>
        <begin position="203"/>
        <end position="229"/>
    </location>
</feature>
<feature type="transmembrane region" description="Helical" evidence="1">
    <location>
        <begin position="271"/>
        <end position="288"/>
    </location>
</feature>
<feature type="transmembrane region" description="Helical" evidence="1">
    <location>
        <begin position="514"/>
        <end position="532"/>
    </location>
</feature>
<protein>
    <submittedName>
        <fullName evidence="2">Uncharacterized protein</fullName>
    </submittedName>
</protein>
<feature type="transmembrane region" description="Helical" evidence="1">
    <location>
        <begin position="434"/>
        <end position="454"/>
    </location>
</feature>
<evidence type="ECO:0000313" key="3">
    <source>
        <dbReference type="Proteomes" id="UP001301769"/>
    </source>
</evidence>
<keyword evidence="1" id="KW-1133">Transmembrane helix</keyword>
<evidence type="ECO:0000313" key="2">
    <source>
        <dbReference type="EMBL" id="KAK4207526.1"/>
    </source>
</evidence>
<evidence type="ECO:0000256" key="1">
    <source>
        <dbReference type="SAM" id="Phobius"/>
    </source>
</evidence>
<organism evidence="2 3">
    <name type="scientific">Rhypophila decipiens</name>
    <dbReference type="NCBI Taxonomy" id="261697"/>
    <lineage>
        <taxon>Eukaryota</taxon>
        <taxon>Fungi</taxon>
        <taxon>Dikarya</taxon>
        <taxon>Ascomycota</taxon>
        <taxon>Pezizomycotina</taxon>
        <taxon>Sordariomycetes</taxon>
        <taxon>Sordariomycetidae</taxon>
        <taxon>Sordariales</taxon>
        <taxon>Naviculisporaceae</taxon>
        <taxon>Rhypophila</taxon>
    </lineage>
</organism>
<name>A0AAN6XXJ4_9PEZI</name>
<gene>
    <name evidence="2" type="ORF">QBC37DRAFT_298552</name>
</gene>
<dbReference type="Proteomes" id="UP001301769">
    <property type="component" value="Unassembled WGS sequence"/>
</dbReference>
<feature type="transmembrane region" description="Helical" evidence="1">
    <location>
        <begin position="300"/>
        <end position="328"/>
    </location>
</feature>
<accession>A0AAN6XXJ4</accession>
<feature type="transmembrane region" description="Helical" evidence="1">
    <location>
        <begin position="481"/>
        <end position="502"/>
    </location>
</feature>
<reference evidence="2" key="2">
    <citation type="submission" date="2023-05" db="EMBL/GenBank/DDBJ databases">
        <authorList>
            <consortium name="Lawrence Berkeley National Laboratory"/>
            <person name="Steindorff A."/>
            <person name="Hensen N."/>
            <person name="Bonometti L."/>
            <person name="Westerberg I."/>
            <person name="Brannstrom I.O."/>
            <person name="Guillou S."/>
            <person name="Cros-Aarteil S."/>
            <person name="Calhoun S."/>
            <person name="Haridas S."/>
            <person name="Kuo A."/>
            <person name="Mondo S."/>
            <person name="Pangilinan J."/>
            <person name="Riley R."/>
            <person name="Labutti K."/>
            <person name="Andreopoulos B."/>
            <person name="Lipzen A."/>
            <person name="Chen C."/>
            <person name="Yanf M."/>
            <person name="Daum C."/>
            <person name="Ng V."/>
            <person name="Clum A."/>
            <person name="Ohm R."/>
            <person name="Martin F."/>
            <person name="Silar P."/>
            <person name="Natvig D."/>
            <person name="Lalanne C."/>
            <person name="Gautier V."/>
            <person name="Ament-Velasquez S.L."/>
            <person name="Kruys A."/>
            <person name="Hutchinson M.I."/>
            <person name="Powell A.J."/>
            <person name="Barry K."/>
            <person name="Miller A.N."/>
            <person name="Grigoriev I.V."/>
            <person name="Debuchy R."/>
            <person name="Gladieux P."/>
            <person name="Thoren M.H."/>
            <person name="Johannesson H."/>
        </authorList>
    </citation>
    <scope>NUCLEOTIDE SEQUENCE</scope>
    <source>
        <strain evidence="2">PSN293</strain>
    </source>
</reference>
<proteinExistence type="predicted"/>
<keyword evidence="3" id="KW-1185">Reference proteome</keyword>
<keyword evidence="1" id="KW-0812">Transmembrane</keyword>
<feature type="transmembrane region" description="Helical" evidence="1">
    <location>
        <begin position="539"/>
        <end position="558"/>
    </location>
</feature>
<comment type="caution">
    <text evidence="2">The sequence shown here is derived from an EMBL/GenBank/DDBJ whole genome shotgun (WGS) entry which is preliminary data.</text>
</comment>
<keyword evidence="1" id="KW-0472">Membrane</keyword>
<feature type="transmembrane region" description="Helical" evidence="1">
    <location>
        <begin position="340"/>
        <end position="364"/>
    </location>
</feature>